<comment type="function">
    <text evidence="5">Methylation of the membrane-bound methyl-accepting chemotaxis proteins (MCP) to form gamma-glutamyl methyl ester residues in MCP.</text>
</comment>
<accession>A0A1K2HZP2</accession>
<dbReference type="InterPro" id="IPR022641">
    <property type="entry name" value="CheR_N"/>
</dbReference>
<dbReference type="Pfam" id="PF01739">
    <property type="entry name" value="CheR"/>
    <property type="match status" value="1"/>
</dbReference>
<proteinExistence type="predicted"/>
<dbReference type="OrthoDB" id="9816309at2"/>
<evidence type="ECO:0000313" key="8">
    <source>
        <dbReference type="EMBL" id="SFZ85613.1"/>
    </source>
</evidence>
<feature type="binding site" evidence="6">
    <location>
        <begin position="206"/>
        <end position="207"/>
    </location>
    <ligand>
        <name>S-adenosyl-L-methionine</name>
        <dbReference type="ChEBI" id="CHEBI:59789"/>
    </ligand>
</feature>
<evidence type="ECO:0000256" key="3">
    <source>
        <dbReference type="ARBA" id="ARBA00022679"/>
    </source>
</evidence>
<dbReference type="PRINTS" id="PR00996">
    <property type="entry name" value="CHERMTFRASE"/>
</dbReference>
<dbReference type="Gene3D" id="1.10.155.10">
    <property type="entry name" value="Chemotaxis receptor methyltransferase CheR, N-terminal domain"/>
    <property type="match status" value="1"/>
</dbReference>
<dbReference type="EMBL" id="FPKU01000002">
    <property type="protein sequence ID" value="SFZ85613.1"/>
    <property type="molecule type" value="Genomic_DNA"/>
</dbReference>
<evidence type="ECO:0000313" key="9">
    <source>
        <dbReference type="Proteomes" id="UP000183447"/>
    </source>
</evidence>
<dbReference type="PROSITE" id="PS50123">
    <property type="entry name" value="CHER"/>
    <property type="match status" value="1"/>
</dbReference>
<dbReference type="GO" id="GO:0032259">
    <property type="term" value="P:methylation"/>
    <property type="evidence" value="ECO:0007669"/>
    <property type="project" value="UniProtKB-KW"/>
</dbReference>
<comment type="catalytic activity">
    <reaction evidence="1 5">
        <text>L-glutamyl-[protein] + S-adenosyl-L-methionine = [protein]-L-glutamate 5-O-methyl ester + S-adenosyl-L-homocysteine</text>
        <dbReference type="Rhea" id="RHEA:24452"/>
        <dbReference type="Rhea" id="RHEA-COMP:10208"/>
        <dbReference type="Rhea" id="RHEA-COMP:10311"/>
        <dbReference type="ChEBI" id="CHEBI:29973"/>
        <dbReference type="ChEBI" id="CHEBI:57856"/>
        <dbReference type="ChEBI" id="CHEBI:59789"/>
        <dbReference type="ChEBI" id="CHEBI:82795"/>
        <dbReference type="EC" id="2.1.1.80"/>
    </reaction>
</comment>
<keyword evidence="4 5" id="KW-0949">S-adenosyl-L-methionine</keyword>
<dbReference type="InterPro" id="IPR036804">
    <property type="entry name" value="CheR_N_sf"/>
</dbReference>
<dbReference type="SMART" id="SM00138">
    <property type="entry name" value="MeTrc"/>
    <property type="match status" value="1"/>
</dbReference>
<dbReference type="EC" id="2.1.1.80" evidence="5"/>
<feature type="binding site" evidence="6">
    <location>
        <position position="78"/>
    </location>
    <ligand>
        <name>S-adenosyl-L-methionine</name>
        <dbReference type="ChEBI" id="CHEBI:59789"/>
    </ligand>
</feature>
<dbReference type="InterPro" id="IPR026024">
    <property type="entry name" value="Chemotaxis_MeTrfase_CheR"/>
</dbReference>
<evidence type="ECO:0000256" key="6">
    <source>
        <dbReference type="PIRSR" id="PIRSR000410-1"/>
    </source>
</evidence>
<evidence type="ECO:0000256" key="4">
    <source>
        <dbReference type="ARBA" id="ARBA00022691"/>
    </source>
</evidence>
<feature type="domain" description="CheR-type methyltransferase" evidence="7">
    <location>
        <begin position="1"/>
        <end position="260"/>
    </location>
</feature>
<dbReference type="PANTHER" id="PTHR24422">
    <property type="entry name" value="CHEMOTAXIS PROTEIN METHYLTRANSFERASE"/>
    <property type="match status" value="1"/>
</dbReference>
<feature type="binding site" evidence="6">
    <location>
        <position position="126"/>
    </location>
    <ligand>
        <name>S-adenosyl-L-methionine</name>
        <dbReference type="ChEBI" id="CHEBI:59789"/>
    </ligand>
</feature>
<dbReference type="Pfam" id="PF03705">
    <property type="entry name" value="CheR_N"/>
    <property type="match status" value="1"/>
</dbReference>
<dbReference type="Gene3D" id="3.40.50.150">
    <property type="entry name" value="Vaccinia Virus protein VP39"/>
    <property type="match status" value="1"/>
</dbReference>
<dbReference type="InterPro" id="IPR029063">
    <property type="entry name" value="SAM-dependent_MTases_sf"/>
</dbReference>
<dbReference type="SUPFAM" id="SSF53335">
    <property type="entry name" value="S-adenosyl-L-methionine-dependent methyltransferases"/>
    <property type="match status" value="1"/>
</dbReference>
<feature type="binding site" evidence="6">
    <location>
        <position position="152"/>
    </location>
    <ligand>
        <name>S-adenosyl-L-methionine</name>
        <dbReference type="ChEBI" id="CHEBI:59789"/>
    </ligand>
</feature>
<dbReference type="AlphaFoldDB" id="A0A1K2HZP2"/>
<reference evidence="8 9" key="1">
    <citation type="submission" date="2016-11" db="EMBL/GenBank/DDBJ databases">
        <authorList>
            <person name="Jaros S."/>
            <person name="Januszkiewicz K."/>
            <person name="Wedrychowicz H."/>
        </authorList>
    </citation>
    <scope>NUCLEOTIDE SEQUENCE [LARGE SCALE GENOMIC DNA]</scope>
    <source>
        <strain evidence="8 9">ATCC 23634</strain>
    </source>
</reference>
<dbReference type="STRING" id="665118.SAMN02983003_2779"/>
<keyword evidence="9" id="KW-1185">Reference proteome</keyword>
<keyword evidence="3 5" id="KW-0808">Transferase</keyword>
<dbReference type="PIRSF" id="PIRSF000410">
    <property type="entry name" value="CheR"/>
    <property type="match status" value="1"/>
</dbReference>
<dbReference type="InterPro" id="IPR000780">
    <property type="entry name" value="CheR_MeTrfase"/>
</dbReference>
<feature type="binding site" evidence="6">
    <location>
        <position position="84"/>
    </location>
    <ligand>
        <name>S-adenosyl-L-methionine</name>
        <dbReference type="ChEBI" id="CHEBI:59789"/>
    </ligand>
</feature>
<dbReference type="RefSeq" id="WP_072344073.1">
    <property type="nucleotide sequence ID" value="NZ_FPKU01000002.1"/>
</dbReference>
<dbReference type="GO" id="GO:0008983">
    <property type="term" value="F:protein-glutamate O-methyltransferase activity"/>
    <property type="evidence" value="ECO:0007669"/>
    <property type="project" value="UniProtKB-EC"/>
</dbReference>
<evidence type="ECO:0000256" key="2">
    <source>
        <dbReference type="ARBA" id="ARBA00022603"/>
    </source>
</evidence>
<sequence length="285" mass="31510">MEQIEIPLSDAEFTRIRARVQREAGISLSEAKRQLVVSRLSRLVRSLGLSGFTAYLDHLDHGAVAEDRQAFINALTTNLTRFFREEHHFDHLVAHVGKLMAHPPRRSADGRPRLRLWSAGCSTGQEPYTMAMALLASHPGLKSWDFRILATDVDTDVLARAASGRYAASEADGLTPARRAMFLADGDGHVRIPQAAHGVVTFKPLNLMDPWPMRGPFDAIFCRNVVIYFDKPTQMALFRRMVPMLVPEGCLYIGHSETLPAGELGLASVGRTIFSLRAGPGRRAA</sequence>
<dbReference type="InterPro" id="IPR050903">
    <property type="entry name" value="Bact_Chemotaxis_MeTrfase"/>
</dbReference>
<name>A0A1K2HZP2_9HYPH</name>
<dbReference type="SUPFAM" id="SSF47757">
    <property type="entry name" value="Chemotaxis receptor methyltransferase CheR, N-terminal domain"/>
    <property type="match status" value="1"/>
</dbReference>
<evidence type="ECO:0000256" key="1">
    <source>
        <dbReference type="ARBA" id="ARBA00001541"/>
    </source>
</evidence>
<evidence type="ECO:0000259" key="7">
    <source>
        <dbReference type="PROSITE" id="PS50123"/>
    </source>
</evidence>
<keyword evidence="2 5" id="KW-0489">Methyltransferase</keyword>
<protein>
    <recommendedName>
        <fullName evidence="5">Chemotaxis protein methyltransferase</fullName>
        <ecNumber evidence="5">2.1.1.80</ecNumber>
    </recommendedName>
</protein>
<gene>
    <name evidence="8" type="ORF">SAMN02983003_2779</name>
</gene>
<dbReference type="Proteomes" id="UP000183447">
    <property type="component" value="Unassembled WGS sequence"/>
</dbReference>
<organism evidence="8 9">
    <name type="scientific">Devosia enhydra</name>
    <dbReference type="NCBI Taxonomy" id="665118"/>
    <lineage>
        <taxon>Bacteria</taxon>
        <taxon>Pseudomonadati</taxon>
        <taxon>Pseudomonadota</taxon>
        <taxon>Alphaproteobacteria</taxon>
        <taxon>Hyphomicrobiales</taxon>
        <taxon>Devosiaceae</taxon>
        <taxon>Devosia</taxon>
    </lineage>
</organism>
<dbReference type="InterPro" id="IPR022642">
    <property type="entry name" value="CheR_C"/>
</dbReference>
<dbReference type="PANTHER" id="PTHR24422:SF19">
    <property type="entry name" value="CHEMOTAXIS PROTEIN METHYLTRANSFERASE"/>
    <property type="match status" value="1"/>
</dbReference>
<evidence type="ECO:0000256" key="5">
    <source>
        <dbReference type="PIRNR" id="PIRNR000410"/>
    </source>
</evidence>
<feature type="binding site" evidence="6">
    <location>
        <position position="80"/>
    </location>
    <ligand>
        <name>S-adenosyl-L-methionine</name>
        <dbReference type="ChEBI" id="CHEBI:59789"/>
    </ligand>
</feature>
<feature type="binding site" evidence="6">
    <location>
        <begin position="223"/>
        <end position="224"/>
    </location>
    <ligand>
        <name>S-adenosyl-L-methionine</name>
        <dbReference type="ChEBI" id="CHEBI:59789"/>
    </ligand>
</feature>